<feature type="compositionally biased region" description="Polar residues" evidence="1">
    <location>
        <begin position="1"/>
        <end position="17"/>
    </location>
</feature>
<name>A0AAV7RHL5_PLEWA</name>
<dbReference type="AlphaFoldDB" id="A0AAV7RHL5"/>
<reference evidence="2" key="1">
    <citation type="journal article" date="2022" name="bioRxiv">
        <title>Sequencing and chromosome-scale assembly of the giantPleurodeles waltlgenome.</title>
        <authorList>
            <person name="Brown T."/>
            <person name="Elewa A."/>
            <person name="Iarovenko S."/>
            <person name="Subramanian E."/>
            <person name="Araus A.J."/>
            <person name="Petzold A."/>
            <person name="Susuki M."/>
            <person name="Suzuki K.-i.T."/>
            <person name="Hayashi T."/>
            <person name="Toyoda A."/>
            <person name="Oliveira C."/>
            <person name="Osipova E."/>
            <person name="Leigh N.D."/>
            <person name="Simon A."/>
            <person name="Yun M.H."/>
        </authorList>
    </citation>
    <scope>NUCLEOTIDE SEQUENCE</scope>
    <source>
        <strain evidence="2">20211129_DDA</strain>
        <tissue evidence="2">Liver</tissue>
    </source>
</reference>
<accession>A0AAV7RHL5</accession>
<dbReference type="EMBL" id="JANPWB010000009">
    <property type="protein sequence ID" value="KAJ1152339.1"/>
    <property type="molecule type" value="Genomic_DNA"/>
</dbReference>
<sequence length="97" mass="10568">MGESAQQPDQSSRTLPTSDRRVHMKDSSQAGVRRGEAAPPGSVAPPVLQAVKNVPNNESGMAKQHLLDEQLLASCRRRKTAPTTWRPEPESAQGRLQ</sequence>
<dbReference type="Proteomes" id="UP001066276">
    <property type="component" value="Chromosome 5"/>
</dbReference>
<gene>
    <name evidence="2" type="ORF">NDU88_005114</name>
</gene>
<organism evidence="2 3">
    <name type="scientific">Pleurodeles waltl</name>
    <name type="common">Iberian ribbed newt</name>
    <dbReference type="NCBI Taxonomy" id="8319"/>
    <lineage>
        <taxon>Eukaryota</taxon>
        <taxon>Metazoa</taxon>
        <taxon>Chordata</taxon>
        <taxon>Craniata</taxon>
        <taxon>Vertebrata</taxon>
        <taxon>Euteleostomi</taxon>
        <taxon>Amphibia</taxon>
        <taxon>Batrachia</taxon>
        <taxon>Caudata</taxon>
        <taxon>Salamandroidea</taxon>
        <taxon>Salamandridae</taxon>
        <taxon>Pleurodelinae</taxon>
        <taxon>Pleurodeles</taxon>
    </lineage>
</organism>
<proteinExistence type="predicted"/>
<protein>
    <submittedName>
        <fullName evidence="2">Uncharacterized protein</fullName>
    </submittedName>
</protein>
<evidence type="ECO:0000313" key="3">
    <source>
        <dbReference type="Proteomes" id="UP001066276"/>
    </source>
</evidence>
<comment type="caution">
    <text evidence="2">The sequence shown here is derived from an EMBL/GenBank/DDBJ whole genome shotgun (WGS) entry which is preliminary data.</text>
</comment>
<feature type="region of interest" description="Disordered" evidence="1">
    <location>
        <begin position="1"/>
        <end position="47"/>
    </location>
</feature>
<evidence type="ECO:0000313" key="2">
    <source>
        <dbReference type="EMBL" id="KAJ1152339.1"/>
    </source>
</evidence>
<feature type="region of interest" description="Disordered" evidence="1">
    <location>
        <begin position="78"/>
        <end position="97"/>
    </location>
</feature>
<evidence type="ECO:0000256" key="1">
    <source>
        <dbReference type="SAM" id="MobiDB-lite"/>
    </source>
</evidence>
<keyword evidence="3" id="KW-1185">Reference proteome</keyword>